<protein>
    <submittedName>
        <fullName evidence="3">Antirestriction protein</fullName>
    </submittedName>
</protein>
<organism evidence="3 4">
    <name type="scientific">Salipiger abyssi</name>
    <dbReference type="NCBI Taxonomy" id="1250539"/>
    <lineage>
        <taxon>Bacteria</taxon>
        <taxon>Pseudomonadati</taxon>
        <taxon>Pseudomonadota</taxon>
        <taxon>Alphaproteobacteria</taxon>
        <taxon>Rhodobacterales</taxon>
        <taxon>Roseobacteraceae</taxon>
        <taxon>Salipiger</taxon>
    </lineage>
</organism>
<dbReference type="GO" id="GO:0003697">
    <property type="term" value="F:single-stranded DNA binding"/>
    <property type="evidence" value="ECO:0007669"/>
    <property type="project" value="InterPro"/>
</dbReference>
<sequence>MPTKTKKRFDVYEAVTNQIITAIEAGAGQVAMPWHTSGAAITRPKNISTGNAYRGVNTVALWAAAATSGYAEGLWGTYRQWQDRGAQVRKGEKSSLIIFYKEFERDDEEREDGLTNFDRRFMVKASRVFNVEQVDGYEREEIDAAADPIDPIAAADAFIQGTGASVTEGGDSAFYHRTHDSITMPDRFRFKDTDTSTATESWYAVLLHELTHWTGAESRMAREFGERFGDDAYAMEELVAEIGAAFLCADLGITAEPRPDHAAYIDHWLRIMKGDKKAIFAAASAAAKASDFLASLQPESEETQAMAAE</sequence>
<feature type="domain" description="N-terminal" evidence="1">
    <location>
        <begin position="10"/>
        <end position="129"/>
    </location>
</feature>
<dbReference type="PIRSF" id="PIRSF037112">
    <property type="entry name" value="Antirestriction_ArdC"/>
    <property type="match status" value="1"/>
</dbReference>
<dbReference type="AlphaFoldDB" id="A0A1P8V143"/>
<dbReference type="InterPro" id="IPR041459">
    <property type="entry name" value="MPTase-PolyVal"/>
</dbReference>
<geneLocation type="plasmid" evidence="4">
    <name>ppaby8</name>
</geneLocation>
<dbReference type="Pfam" id="PF08401">
    <property type="entry name" value="ArdcN"/>
    <property type="match status" value="1"/>
</dbReference>
<dbReference type="Proteomes" id="UP000187059">
    <property type="component" value="Plasmid pPABY8"/>
</dbReference>
<dbReference type="RefSeq" id="WP_076706316.1">
    <property type="nucleotide sequence ID" value="NZ_CP015096.1"/>
</dbReference>
<evidence type="ECO:0000259" key="2">
    <source>
        <dbReference type="Pfam" id="PF18818"/>
    </source>
</evidence>
<dbReference type="InterPro" id="IPR013610">
    <property type="entry name" value="ArdC_N"/>
</dbReference>
<keyword evidence="4" id="KW-1185">Reference proteome</keyword>
<reference evidence="3 4" key="1">
    <citation type="submission" date="2016-04" db="EMBL/GenBank/DDBJ databases">
        <title>Deep-sea bacteria in the southern Pacific.</title>
        <authorList>
            <person name="Tang K."/>
        </authorList>
    </citation>
    <scope>NUCLEOTIDE SEQUENCE [LARGE SCALE GENOMIC DNA]</scope>
    <source>
        <strain evidence="3 4">JLT2014</strain>
        <plasmid evidence="4">ppaby8</plasmid>
    </source>
</reference>
<accession>A0A1P8V143</accession>
<keyword evidence="3" id="KW-0614">Plasmid</keyword>
<name>A0A1P8V143_9RHOB</name>
<proteinExistence type="predicted"/>
<evidence type="ECO:0000259" key="1">
    <source>
        <dbReference type="Pfam" id="PF08401"/>
    </source>
</evidence>
<evidence type="ECO:0000313" key="4">
    <source>
        <dbReference type="Proteomes" id="UP000187059"/>
    </source>
</evidence>
<dbReference type="InterPro" id="IPR017113">
    <property type="entry name" value="Antirestriction_ArdC"/>
</dbReference>
<dbReference type="Pfam" id="PF18818">
    <property type="entry name" value="MPTase-PolyVal"/>
    <property type="match status" value="1"/>
</dbReference>
<feature type="domain" description="Polyvalent protein metallopeptidase" evidence="2">
    <location>
        <begin position="154"/>
        <end position="284"/>
    </location>
</feature>
<dbReference type="OrthoDB" id="9792687at2"/>
<evidence type="ECO:0000313" key="3">
    <source>
        <dbReference type="EMBL" id="APZ55372.1"/>
    </source>
</evidence>
<gene>
    <name evidence="3" type="ORF">Ga0080574_TMP5090</name>
</gene>
<dbReference type="EMBL" id="CP015096">
    <property type="protein sequence ID" value="APZ55372.1"/>
    <property type="molecule type" value="Genomic_DNA"/>
</dbReference>
<dbReference type="KEGG" id="paby:Ga0080574_TMP5090"/>